<evidence type="ECO:0000256" key="5">
    <source>
        <dbReference type="ARBA" id="ARBA00012730"/>
    </source>
</evidence>
<dbReference type="PROSITE" id="PS00710">
    <property type="entry name" value="PGM_PMM"/>
    <property type="match status" value="1"/>
</dbReference>
<evidence type="ECO:0000259" key="11">
    <source>
        <dbReference type="Pfam" id="PF02878"/>
    </source>
</evidence>
<dbReference type="eggNOG" id="COG1109">
    <property type="taxonomic scope" value="Bacteria"/>
</dbReference>
<evidence type="ECO:0000256" key="8">
    <source>
        <dbReference type="ARBA" id="ARBA00022842"/>
    </source>
</evidence>
<evidence type="ECO:0000259" key="13">
    <source>
        <dbReference type="Pfam" id="PF02880"/>
    </source>
</evidence>
<organism evidence="14 15">
    <name type="scientific">Acinetobacter soli</name>
    <dbReference type="NCBI Taxonomy" id="487316"/>
    <lineage>
        <taxon>Bacteria</taxon>
        <taxon>Pseudomonadati</taxon>
        <taxon>Pseudomonadota</taxon>
        <taxon>Gammaproteobacteria</taxon>
        <taxon>Moraxellales</taxon>
        <taxon>Moraxellaceae</taxon>
        <taxon>Acinetobacter</taxon>
    </lineage>
</organism>
<dbReference type="PRINTS" id="PR00509">
    <property type="entry name" value="PGMPMM"/>
</dbReference>
<dbReference type="InterPro" id="IPR005844">
    <property type="entry name" value="A-D-PHexomutase_a/b/a-I"/>
</dbReference>
<dbReference type="InterPro" id="IPR036900">
    <property type="entry name" value="A-D-PHexomutase_C_sf"/>
</dbReference>
<name>A0A1P8EIX7_9GAMM</name>
<evidence type="ECO:0000256" key="2">
    <source>
        <dbReference type="ARBA" id="ARBA00001946"/>
    </source>
</evidence>
<dbReference type="Pfam" id="PF02878">
    <property type="entry name" value="PGM_PMM_I"/>
    <property type="match status" value="1"/>
</dbReference>
<comment type="catalytic activity">
    <reaction evidence="1">
        <text>alpha-D-mannose 1-phosphate = D-mannose 6-phosphate</text>
        <dbReference type="Rhea" id="RHEA:11140"/>
        <dbReference type="ChEBI" id="CHEBI:58409"/>
        <dbReference type="ChEBI" id="CHEBI:58735"/>
        <dbReference type="EC" id="5.4.2.8"/>
    </reaction>
</comment>
<evidence type="ECO:0000256" key="9">
    <source>
        <dbReference type="ARBA" id="ARBA00023235"/>
    </source>
</evidence>
<comment type="pathway">
    <text evidence="3">Nucleotide-sugar biosynthesis; GDP-alpha-D-mannose biosynthesis; alpha-D-mannose 1-phosphate from D-fructose 6-phosphate: step 2/2.</text>
</comment>
<comment type="cofactor">
    <cofactor evidence="2">
        <name>Mg(2+)</name>
        <dbReference type="ChEBI" id="CHEBI:18420"/>
    </cofactor>
</comment>
<dbReference type="EC" id="5.4.2.8" evidence="5"/>
<dbReference type="PANTHER" id="PTHR43771:SF2">
    <property type="entry name" value="PHOSPHOMANNOMUTASE_PHOSPHOGLUCOMUTASE"/>
    <property type="match status" value="1"/>
</dbReference>
<dbReference type="InterPro" id="IPR005846">
    <property type="entry name" value="A-D-PHexomutase_a/b/a-III"/>
</dbReference>
<proteinExistence type="inferred from homology"/>
<dbReference type="InterPro" id="IPR005845">
    <property type="entry name" value="A-D-PHexomutase_a/b/a-II"/>
</dbReference>
<dbReference type="Proteomes" id="UP000185674">
    <property type="component" value="Chromosome"/>
</dbReference>
<dbReference type="InterPro" id="IPR005841">
    <property type="entry name" value="Alpha-D-phosphohexomutase_SF"/>
</dbReference>
<feature type="domain" description="Alpha-D-phosphohexomutase alpha/beta/alpha" evidence="12">
    <location>
        <begin position="157"/>
        <end position="256"/>
    </location>
</feature>
<dbReference type="InterPro" id="IPR016066">
    <property type="entry name" value="A-D-PHexomutase_CS"/>
</dbReference>
<feature type="domain" description="Alpha-D-phosphohexomutase alpha/beta/alpha" evidence="13">
    <location>
        <begin position="264"/>
        <end position="375"/>
    </location>
</feature>
<keyword evidence="8 10" id="KW-0460">Magnesium</keyword>
<dbReference type="Gene3D" id="3.30.310.50">
    <property type="entry name" value="Alpha-D-phosphohexomutase, C-terminal domain"/>
    <property type="match status" value="1"/>
</dbReference>
<keyword evidence="7 10" id="KW-0479">Metal-binding</keyword>
<evidence type="ECO:0000313" key="15">
    <source>
        <dbReference type="Proteomes" id="UP000185674"/>
    </source>
</evidence>
<dbReference type="SUPFAM" id="SSF55957">
    <property type="entry name" value="Phosphoglucomutase, C-terminal domain"/>
    <property type="match status" value="1"/>
</dbReference>
<evidence type="ECO:0000256" key="6">
    <source>
        <dbReference type="ARBA" id="ARBA00022553"/>
    </source>
</evidence>
<dbReference type="RefSeq" id="WP_076032909.1">
    <property type="nucleotide sequence ID" value="NZ_BKKK01000037.1"/>
</dbReference>
<keyword evidence="9" id="KW-0413">Isomerase</keyword>
<dbReference type="Gene3D" id="3.40.120.10">
    <property type="entry name" value="Alpha-D-Glucose-1,6-Bisphosphate, subunit A, domain 3"/>
    <property type="match status" value="3"/>
</dbReference>
<keyword evidence="6" id="KW-0597">Phosphoprotein</keyword>
<evidence type="ECO:0000256" key="3">
    <source>
        <dbReference type="ARBA" id="ARBA00004699"/>
    </source>
</evidence>
<evidence type="ECO:0000259" key="12">
    <source>
        <dbReference type="Pfam" id="PF02879"/>
    </source>
</evidence>
<accession>A0A1P8EIX7</accession>
<dbReference type="Pfam" id="PF02879">
    <property type="entry name" value="PGM_PMM_II"/>
    <property type="match status" value="1"/>
</dbReference>
<dbReference type="GO" id="GO:0005975">
    <property type="term" value="P:carbohydrate metabolic process"/>
    <property type="evidence" value="ECO:0007669"/>
    <property type="project" value="InterPro"/>
</dbReference>
<dbReference type="CDD" id="cd03089">
    <property type="entry name" value="PMM_PGM"/>
    <property type="match status" value="1"/>
</dbReference>
<evidence type="ECO:0000313" key="14">
    <source>
        <dbReference type="EMBL" id="APV36165.1"/>
    </source>
</evidence>
<dbReference type="GO" id="GO:0004615">
    <property type="term" value="F:phosphomannomutase activity"/>
    <property type="evidence" value="ECO:0007669"/>
    <property type="project" value="UniProtKB-EC"/>
</dbReference>
<protein>
    <recommendedName>
        <fullName evidence="5">phosphomannomutase</fullName>
        <ecNumber evidence="5">5.4.2.8</ecNumber>
    </recommendedName>
</protein>
<comment type="similarity">
    <text evidence="4 10">Belongs to the phosphohexose mutase family.</text>
</comment>
<feature type="domain" description="Alpha-D-phosphohexomutase alpha/beta/alpha" evidence="11">
    <location>
        <begin position="10"/>
        <end position="124"/>
    </location>
</feature>
<dbReference type="EMBL" id="CP016896">
    <property type="protein sequence ID" value="APV36165.1"/>
    <property type="molecule type" value="Genomic_DNA"/>
</dbReference>
<sequence>MDIKQTFPFQIFRAYDIRGKLNVLTPERIVAIAHGLAQQYLAAGHTKLVLGYDARLTGPYYAALVQAVLGEHGLCVTNIGCCSTPLMYFTARSHDGNGIMITASHNPKTDNGIKWVMGNQPPSPEIIQQVGWYASQIRVDLSPYLHLQSTVVHQENAYFDRYEDALVQDIQLNHRFKIVLDGLHGSAGEGTRRLLERLGCEVIAIRCEPNGHFPDHAPDPSQALHLQTLRQYVLAEQADLGIALDGDGDRLVVVDEHATIISADRLISLFSQLCLAAQPAHEVVFDVKCSTMVRNTILACGGQPTMIRTGSTFLRQYLAKSAGQAIFGGEYAGHYVFNDGRGYGFDDGPYAALRLLEYMAAHPTQSLSSLLAAYPERCSTEDLYINTYEANPVHVLQDIEAQGQTFQALLSRTDGIRLDFHDGFGILRASNTGEYFTARFDAETPQRLAEIKQIFVTMLQKKYPKLAHDLSQA</sequence>
<dbReference type="STRING" id="487316.BEN76_09110"/>
<dbReference type="AlphaFoldDB" id="A0A1P8EIX7"/>
<evidence type="ECO:0000256" key="1">
    <source>
        <dbReference type="ARBA" id="ARBA00000586"/>
    </source>
</evidence>
<gene>
    <name evidence="14" type="ORF">BEN76_09110</name>
</gene>
<dbReference type="InterPro" id="IPR016055">
    <property type="entry name" value="A-D-PHexomutase_a/b/a-I/II/III"/>
</dbReference>
<evidence type="ECO:0000256" key="7">
    <source>
        <dbReference type="ARBA" id="ARBA00022723"/>
    </source>
</evidence>
<dbReference type="KEGG" id="asol:BEN76_09110"/>
<evidence type="ECO:0000256" key="10">
    <source>
        <dbReference type="RuleBase" id="RU004326"/>
    </source>
</evidence>
<reference evidence="14 15" key="1">
    <citation type="submission" date="2016-08" db="EMBL/GenBank/DDBJ databases">
        <title>Complete genome sequence of Acinetobacter baylyi strain GFJ2.</title>
        <authorList>
            <person name="Tabata M."/>
            <person name="Kuboki S."/>
            <person name="Gibu N."/>
            <person name="Kinouchi Y."/>
            <person name="Vangnai A."/>
            <person name="Kasai D."/>
            <person name="Fukuda M."/>
        </authorList>
    </citation>
    <scope>NUCLEOTIDE SEQUENCE [LARGE SCALE GENOMIC DNA]</scope>
    <source>
        <strain evidence="14 15">GFJ2</strain>
    </source>
</reference>
<evidence type="ECO:0000256" key="4">
    <source>
        <dbReference type="ARBA" id="ARBA00010231"/>
    </source>
</evidence>
<dbReference type="SUPFAM" id="SSF53738">
    <property type="entry name" value="Phosphoglucomutase, first 3 domains"/>
    <property type="match status" value="3"/>
</dbReference>
<dbReference type="Pfam" id="PF02880">
    <property type="entry name" value="PGM_PMM_III"/>
    <property type="match status" value="1"/>
</dbReference>
<dbReference type="PANTHER" id="PTHR43771">
    <property type="entry name" value="PHOSPHOMANNOMUTASE"/>
    <property type="match status" value="1"/>
</dbReference>
<dbReference type="GO" id="GO:0000287">
    <property type="term" value="F:magnesium ion binding"/>
    <property type="evidence" value="ECO:0007669"/>
    <property type="project" value="InterPro"/>
</dbReference>